<sequence>MSVTVPIYIANPSPFRLILRDDESDAWMCTIQQINSNSYDYVKLHRTSKFFDAEIAKPFPLCVAYDGSFILPAIREYSSLEATLSEYNRIFASILLGGVYIESVEQQDLSRGEMTEVGYFRHVQSFGRNGLLHQELGNKNAGSNDRIKLLDPPTILASEIESAYLYGARILKSIENLSPSLLVTGFTNYINRQTKESLTHSWISIEQLLDHIWHFVVVAESKNEHIHKRSKFLASQQWTAAHKSELLFQKDIISDKTYDNLSSVRDERNKFIHRGTEPSFESANASLSVLVDLLVCACKLRGMDYERNNLDCYLIKRKSKSFQSIIGRVNEIEWSKVQYWKMIHKIPGEEGWEGDFENFEDITLHPINPDSSNG</sequence>
<dbReference type="STRING" id="1122124.GCA_000423165_00992"/>
<dbReference type="AlphaFoldDB" id="A0A432Z8F2"/>
<name>A0A432Z8F2_9GAMM</name>
<organism evidence="1 2">
    <name type="scientific">Pseudidiomarina sediminum</name>
    <dbReference type="NCBI Taxonomy" id="431675"/>
    <lineage>
        <taxon>Bacteria</taxon>
        <taxon>Pseudomonadati</taxon>
        <taxon>Pseudomonadota</taxon>
        <taxon>Gammaproteobacteria</taxon>
        <taxon>Alteromonadales</taxon>
        <taxon>Idiomarinaceae</taxon>
        <taxon>Pseudidiomarina</taxon>
    </lineage>
</organism>
<dbReference type="EMBL" id="PIQE01000001">
    <property type="protein sequence ID" value="RUO74158.1"/>
    <property type="molecule type" value="Genomic_DNA"/>
</dbReference>
<keyword evidence="2" id="KW-1185">Reference proteome</keyword>
<evidence type="ECO:0008006" key="3">
    <source>
        <dbReference type="Google" id="ProtNLM"/>
    </source>
</evidence>
<accession>A0A432Z8F2</accession>
<evidence type="ECO:0000313" key="1">
    <source>
        <dbReference type="EMBL" id="RUO74158.1"/>
    </source>
</evidence>
<comment type="caution">
    <text evidence="1">The sequence shown here is derived from an EMBL/GenBank/DDBJ whole genome shotgun (WGS) entry which is preliminary data.</text>
</comment>
<evidence type="ECO:0000313" key="2">
    <source>
        <dbReference type="Proteomes" id="UP000287022"/>
    </source>
</evidence>
<gene>
    <name evidence="1" type="ORF">CWI80_02035</name>
</gene>
<reference evidence="2" key="1">
    <citation type="journal article" date="2018" name="Front. Microbiol.">
        <title>Genome-Based Analysis Reveals the Taxonomy and Diversity of the Family Idiomarinaceae.</title>
        <authorList>
            <person name="Liu Y."/>
            <person name="Lai Q."/>
            <person name="Shao Z."/>
        </authorList>
    </citation>
    <scope>NUCLEOTIDE SEQUENCE [LARGE SCALE GENOMIC DNA]</scope>
    <source>
        <strain evidence="2">c121</strain>
    </source>
</reference>
<protein>
    <recommendedName>
        <fullName evidence="3">Apea-like HEPN domain-containing protein</fullName>
    </recommendedName>
</protein>
<proteinExistence type="predicted"/>
<dbReference type="Proteomes" id="UP000287022">
    <property type="component" value="Unassembled WGS sequence"/>
</dbReference>